<keyword evidence="3" id="KW-1185">Reference proteome</keyword>
<name>A0A540N2W1_MALBA</name>
<dbReference type="Pfam" id="PF03732">
    <property type="entry name" value="Retrotrans_gag"/>
    <property type="match status" value="1"/>
</dbReference>
<dbReference type="EMBL" id="VIEB01000123">
    <property type="protein sequence ID" value="TQE05375.1"/>
    <property type="molecule type" value="Genomic_DNA"/>
</dbReference>
<sequence>MVYRRHTDEERCLLFPSTLSGGALNWYCRLPPETVDSFEELRKLFVSQHIFQTDRLHSADNLYTIRQKPDESLRKYTGRFSHEYSCCAEADDKTVLKAFTAGLRDCFFKYMINANTWKTYSEVMAQAYNHASAEARTYQGKLPTVTPYQQVGSGGQIQPNEKTSTFQTVAAHPLPHLMLR</sequence>
<accession>A0A540N2W1</accession>
<dbReference type="Proteomes" id="UP000315295">
    <property type="component" value="Unassembled WGS sequence"/>
</dbReference>
<dbReference type="InterPro" id="IPR005162">
    <property type="entry name" value="Retrotrans_gag_dom"/>
</dbReference>
<comment type="caution">
    <text evidence="2">The sequence shown here is derived from an EMBL/GenBank/DDBJ whole genome shotgun (WGS) entry which is preliminary data.</text>
</comment>
<evidence type="ECO:0000313" key="2">
    <source>
        <dbReference type="EMBL" id="TQE05375.1"/>
    </source>
</evidence>
<reference evidence="2 3" key="1">
    <citation type="journal article" date="2019" name="G3 (Bethesda)">
        <title>Sequencing of a Wild Apple (Malus baccata) Genome Unravels the Differences Between Cultivated and Wild Apple Species Regarding Disease Resistance and Cold Tolerance.</title>
        <authorList>
            <person name="Chen X."/>
        </authorList>
    </citation>
    <scope>NUCLEOTIDE SEQUENCE [LARGE SCALE GENOMIC DNA]</scope>
    <source>
        <strain evidence="3">cv. Shandingzi</strain>
        <tissue evidence="2">Leaves</tissue>
    </source>
</reference>
<dbReference type="PANTHER" id="PTHR33223">
    <property type="entry name" value="CCHC-TYPE DOMAIN-CONTAINING PROTEIN"/>
    <property type="match status" value="1"/>
</dbReference>
<evidence type="ECO:0000313" key="3">
    <source>
        <dbReference type="Proteomes" id="UP000315295"/>
    </source>
</evidence>
<dbReference type="AlphaFoldDB" id="A0A540N2W1"/>
<protein>
    <recommendedName>
        <fullName evidence="1">Retrotransposon gag domain-containing protein</fullName>
    </recommendedName>
</protein>
<gene>
    <name evidence="2" type="ORF">C1H46_008965</name>
</gene>
<dbReference type="PANTHER" id="PTHR33223:SF10">
    <property type="entry name" value="AMINOTRANSFERASE-LIKE PLANT MOBILE DOMAIN-CONTAINING PROTEIN"/>
    <property type="match status" value="1"/>
</dbReference>
<feature type="domain" description="Retrotransposon gag" evidence="1">
    <location>
        <begin position="14"/>
        <end position="105"/>
    </location>
</feature>
<proteinExistence type="predicted"/>
<evidence type="ECO:0000259" key="1">
    <source>
        <dbReference type="Pfam" id="PF03732"/>
    </source>
</evidence>
<organism evidence="2 3">
    <name type="scientific">Malus baccata</name>
    <name type="common">Siberian crab apple</name>
    <name type="synonym">Pyrus baccata</name>
    <dbReference type="NCBI Taxonomy" id="106549"/>
    <lineage>
        <taxon>Eukaryota</taxon>
        <taxon>Viridiplantae</taxon>
        <taxon>Streptophyta</taxon>
        <taxon>Embryophyta</taxon>
        <taxon>Tracheophyta</taxon>
        <taxon>Spermatophyta</taxon>
        <taxon>Magnoliopsida</taxon>
        <taxon>eudicotyledons</taxon>
        <taxon>Gunneridae</taxon>
        <taxon>Pentapetalae</taxon>
        <taxon>rosids</taxon>
        <taxon>fabids</taxon>
        <taxon>Rosales</taxon>
        <taxon>Rosaceae</taxon>
        <taxon>Amygdaloideae</taxon>
        <taxon>Maleae</taxon>
        <taxon>Malus</taxon>
    </lineage>
</organism>